<evidence type="ECO:0008006" key="3">
    <source>
        <dbReference type="Google" id="ProtNLM"/>
    </source>
</evidence>
<proteinExistence type="predicted"/>
<name>A0A6A5UVP9_9PLEO</name>
<gene>
    <name evidence="1" type="ORF">BU23DRAFT_281643</name>
</gene>
<dbReference type="Proteomes" id="UP000800036">
    <property type="component" value="Unassembled WGS sequence"/>
</dbReference>
<organism evidence="1 2">
    <name type="scientific">Bimuria novae-zelandiae CBS 107.79</name>
    <dbReference type="NCBI Taxonomy" id="1447943"/>
    <lineage>
        <taxon>Eukaryota</taxon>
        <taxon>Fungi</taxon>
        <taxon>Dikarya</taxon>
        <taxon>Ascomycota</taxon>
        <taxon>Pezizomycotina</taxon>
        <taxon>Dothideomycetes</taxon>
        <taxon>Pleosporomycetidae</taxon>
        <taxon>Pleosporales</taxon>
        <taxon>Massarineae</taxon>
        <taxon>Didymosphaeriaceae</taxon>
        <taxon>Bimuria</taxon>
    </lineage>
</organism>
<evidence type="ECO:0000313" key="2">
    <source>
        <dbReference type="Proteomes" id="UP000800036"/>
    </source>
</evidence>
<dbReference type="OrthoDB" id="3777618at2759"/>
<sequence>MAMRSQKFSLLPAEIRNRIYAYCTPVHAHPEEFQGLLLASRQIRTEYECEALKVMQQYMDEIKRQWSHTQEIRFAEPKTFGDLAKITVQLPLSLYFPKNRREWSKGESYDRTRLDLCLGPLYSLHVSKLTFSLYDDLGRFVNWSPHAIPSGLLHDMLSPICGLQLPRPIPDGYLREFRIHDPVHIRKLEYNWGNSKVAHSTNLNSLVEADVETANFFLQNSGRFQEPLGLVQNWGRGADSIWFMMREFGNDRT</sequence>
<protein>
    <recommendedName>
        <fullName evidence="3">F-box domain-containing protein</fullName>
    </recommendedName>
</protein>
<evidence type="ECO:0000313" key="1">
    <source>
        <dbReference type="EMBL" id="KAF1967842.1"/>
    </source>
</evidence>
<accession>A0A6A5UVP9</accession>
<dbReference type="EMBL" id="ML976727">
    <property type="protein sequence ID" value="KAF1967842.1"/>
    <property type="molecule type" value="Genomic_DNA"/>
</dbReference>
<dbReference type="AlphaFoldDB" id="A0A6A5UVP9"/>
<reference evidence="1" key="1">
    <citation type="journal article" date="2020" name="Stud. Mycol.">
        <title>101 Dothideomycetes genomes: a test case for predicting lifestyles and emergence of pathogens.</title>
        <authorList>
            <person name="Haridas S."/>
            <person name="Albert R."/>
            <person name="Binder M."/>
            <person name="Bloem J."/>
            <person name="Labutti K."/>
            <person name="Salamov A."/>
            <person name="Andreopoulos B."/>
            <person name="Baker S."/>
            <person name="Barry K."/>
            <person name="Bills G."/>
            <person name="Bluhm B."/>
            <person name="Cannon C."/>
            <person name="Castanera R."/>
            <person name="Culley D."/>
            <person name="Daum C."/>
            <person name="Ezra D."/>
            <person name="Gonzalez J."/>
            <person name="Henrissat B."/>
            <person name="Kuo A."/>
            <person name="Liang C."/>
            <person name="Lipzen A."/>
            <person name="Lutzoni F."/>
            <person name="Magnuson J."/>
            <person name="Mondo S."/>
            <person name="Nolan M."/>
            <person name="Ohm R."/>
            <person name="Pangilinan J."/>
            <person name="Park H.-J."/>
            <person name="Ramirez L."/>
            <person name="Alfaro M."/>
            <person name="Sun H."/>
            <person name="Tritt A."/>
            <person name="Yoshinaga Y."/>
            <person name="Zwiers L.-H."/>
            <person name="Turgeon B."/>
            <person name="Goodwin S."/>
            <person name="Spatafora J."/>
            <person name="Crous P."/>
            <person name="Grigoriev I."/>
        </authorList>
    </citation>
    <scope>NUCLEOTIDE SEQUENCE</scope>
    <source>
        <strain evidence="1">CBS 107.79</strain>
    </source>
</reference>
<keyword evidence="2" id="KW-1185">Reference proteome</keyword>